<dbReference type="AlphaFoldDB" id="A0A1S8TL88"/>
<name>A0A1S8TL88_9CLOT</name>
<keyword evidence="2" id="KW-1185">Reference proteome</keyword>
<proteinExistence type="predicted"/>
<dbReference type="Proteomes" id="UP000190890">
    <property type="component" value="Unassembled WGS sequence"/>
</dbReference>
<protein>
    <submittedName>
        <fullName evidence="1">Uncharacterized protein</fullName>
    </submittedName>
</protein>
<evidence type="ECO:0000313" key="1">
    <source>
        <dbReference type="EMBL" id="OOM78185.1"/>
    </source>
</evidence>
<dbReference type="EMBL" id="LZZM01000132">
    <property type="protein sequence ID" value="OOM78185.1"/>
    <property type="molecule type" value="Genomic_DNA"/>
</dbReference>
<accession>A0A1S8TL88</accession>
<comment type="caution">
    <text evidence="1">The sequence shown here is derived from an EMBL/GenBank/DDBJ whole genome shotgun (WGS) entry which is preliminary data.</text>
</comment>
<organism evidence="1 2">
    <name type="scientific">Clostridium puniceum</name>
    <dbReference type="NCBI Taxonomy" id="29367"/>
    <lineage>
        <taxon>Bacteria</taxon>
        <taxon>Bacillati</taxon>
        <taxon>Bacillota</taxon>
        <taxon>Clostridia</taxon>
        <taxon>Eubacteriales</taxon>
        <taxon>Clostridiaceae</taxon>
        <taxon>Clostridium</taxon>
    </lineage>
</organism>
<gene>
    <name evidence="1" type="ORF">CLPUN_20440</name>
</gene>
<evidence type="ECO:0000313" key="2">
    <source>
        <dbReference type="Proteomes" id="UP000190890"/>
    </source>
</evidence>
<sequence>MNERHRSILNELLSNIDVKYNLMFLELGEYAVNLGYNPVRNKTSDVIIDFRKNKVKKTILKMEAKEQKHDGYKYGERNIPGLRLRFFAAKEYSDIFKHGIKNVIEEYDGKYTGCYGCGRCDGTEGYDFIYPDERQVYRCGVELISIFNFTEKDIPEIKKLLKIQDDYYLEKLSNVYSQ</sequence>
<reference evidence="1 2" key="1">
    <citation type="submission" date="2016-05" db="EMBL/GenBank/DDBJ databases">
        <title>Microbial solvent formation.</title>
        <authorList>
            <person name="Poehlein A."/>
            <person name="Montoya Solano J.D."/>
            <person name="Flitsch S."/>
            <person name="Krabben P."/>
            <person name="Duerre P."/>
            <person name="Daniel R."/>
        </authorList>
    </citation>
    <scope>NUCLEOTIDE SEQUENCE [LARGE SCALE GENOMIC DNA]</scope>
    <source>
        <strain evidence="1 2">DSM 2619</strain>
    </source>
</reference>